<accession>A0A0L0S0F6</accession>
<evidence type="ECO:0000313" key="8">
    <source>
        <dbReference type="EMBL" id="KNE56097.1"/>
    </source>
</evidence>
<reference evidence="9" key="2">
    <citation type="submission" date="2009-11" db="EMBL/GenBank/DDBJ databases">
        <title>The Genome Sequence of Allomyces macrogynus strain ATCC 38327.</title>
        <authorList>
            <consortium name="The Broad Institute Genome Sequencing Platform"/>
            <person name="Russ C."/>
            <person name="Cuomo C."/>
            <person name="Shea T."/>
            <person name="Young S.K."/>
            <person name="Zeng Q."/>
            <person name="Koehrsen M."/>
            <person name="Haas B."/>
            <person name="Borodovsky M."/>
            <person name="Guigo R."/>
            <person name="Alvarado L."/>
            <person name="Berlin A."/>
            <person name="Borenstein D."/>
            <person name="Chen Z."/>
            <person name="Engels R."/>
            <person name="Freedman E."/>
            <person name="Gellesch M."/>
            <person name="Goldberg J."/>
            <person name="Griggs A."/>
            <person name="Gujja S."/>
            <person name="Heiman D."/>
            <person name="Hepburn T."/>
            <person name="Howarth C."/>
            <person name="Jen D."/>
            <person name="Larson L."/>
            <person name="Lewis B."/>
            <person name="Mehta T."/>
            <person name="Park D."/>
            <person name="Pearson M."/>
            <person name="Roberts A."/>
            <person name="Saif S."/>
            <person name="Shenoy N."/>
            <person name="Sisk P."/>
            <person name="Stolte C."/>
            <person name="Sykes S."/>
            <person name="Walk T."/>
            <person name="White J."/>
            <person name="Yandava C."/>
            <person name="Burger G."/>
            <person name="Gray M.W."/>
            <person name="Holland P.W.H."/>
            <person name="King N."/>
            <person name="Lang F.B.F."/>
            <person name="Roger A.J."/>
            <person name="Ruiz-Trillo I."/>
            <person name="Lander E."/>
            <person name="Nusbaum C."/>
        </authorList>
    </citation>
    <scope>NUCLEOTIDE SEQUENCE [LARGE SCALE GENOMIC DNA]</scope>
    <source>
        <strain evidence="9">ATCC 38327</strain>
    </source>
</reference>
<keyword evidence="4" id="KW-1133">Transmembrane helix</keyword>
<keyword evidence="7" id="KW-0732">Signal</keyword>
<dbReference type="PANTHER" id="PTHR12763">
    <property type="match status" value="1"/>
</dbReference>
<dbReference type="EMBL" id="GG745330">
    <property type="protein sequence ID" value="KNE56097.1"/>
    <property type="molecule type" value="Genomic_DNA"/>
</dbReference>
<evidence type="ECO:0000256" key="5">
    <source>
        <dbReference type="ARBA" id="ARBA00023128"/>
    </source>
</evidence>
<dbReference type="Gene3D" id="1.10.287.110">
    <property type="entry name" value="DnaJ domain"/>
    <property type="match status" value="1"/>
</dbReference>
<keyword evidence="3" id="KW-0999">Mitochondrion inner membrane</keyword>
<dbReference type="PANTHER" id="PTHR12763:SF28">
    <property type="entry name" value="GEO10507P1-RELATED"/>
    <property type="match status" value="1"/>
</dbReference>
<keyword evidence="2" id="KW-0812">Transmembrane</keyword>
<dbReference type="InterPro" id="IPR036869">
    <property type="entry name" value="J_dom_sf"/>
</dbReference>
<evidence type="ECO:0000256" key="3">
    <source>
        <dbReference type="ARBA" id="ARBA00022792"/>
    </source>
</evidence>
<proteinExistence type="predicted"/>
<evidence type="ECO:0000256" key="6">
    <source>
        <dbReference type="ARBA" id="ARBA00023136"/>
    </source>
</evidence>
<keyword evidence="6" id="KW-0472">Membrane</keyword>
<dbReference type="FunFam" id="1.10.287.110:FF:000001">
    <property type="entry name" value="Import inner membrane translocase subunit tim14"/>
    <property type="match status" value="1"/>
</dbReference>
<evidence type="ECO:0000256" key="4">
    <source>
        <dbReference type="ARBA" id="ARBA00022989"/>
    </source>
</evidence>
<comment type="subcellular location">
    <subcellularLocation>
        <location evidence="1">Mitochondrion inner membrane</location>
    </subcellularLocation>
</comment>
<dbReference type="STRING" id="578462.A0A0L0S0F6"/>
<dbReference type="OrthoDB" id="240298at2759"/>
<evidence type="ECO:0000313" key="9">
    <source>
        <dbReference type="Proteomes" id="UP000054350"/>
    </source>
</evidence>
<evidence type="ECO:0000256" key="2">
    <source>
        <dbReference type="ARBA" id="ARBA00022692"/>
    </source>
</evidence>
<dbReference type="GO" id="GO:0030150">
    <property type="term" value="P:protein import into mitochondrial matrix"/>
    <property type="evidence" value="ECO:0007669"/>
    <property type="project" value="TreeGrafter"/>
</dbReference>
<dbReference type="Proteomes" id="UP000054350">
    <property type="component" value="Unassembled WGS sequence"/>
</dbReference>
<dbReference type="GO" id="GO:0001405">
    <property type="term" value="C:PAM complex, Tim23 associated import motor"/>
    <property type="evidence" value="ECO:0007669"/>
    <property type="project" value="TreeGrafter"/>
</dbReference>
<organism evidence="8 9">
    <name type="scientific">Allomyces macrogynus (strain ATCC 38327)</name>
    <name type="common">Allomyces javanicus var. macrogynus</name>
    <dbReference type="NCBI Taxonomy" id="578462"/>
    <lineage>
        <taxon>Eukaryota</taxon>
        <taxon>Fungi</taxon>
        <taxon>Fungi incertae sedis</taxon>
        <taxon>Blastocladiomycota</taxon>
        <taxon>Blastocladiomycetes</taxon>
        <taxon>Blastocladiales</taxon>
        <taxon>Blastocladiaceae</taxon>
        <taxon>Allomyces</taxon>
    </lineage>
</organism>
<feature type="chain" id="PRO_5005547759" description="J domain-containing protein" evidence="7">
    <location>
        <begin position="21"/>
        <end position="122"/>
    </location>
</feature>
<dbReference type="GO" id="GO:0001671">
    <property type="term" value="F:ATPase activator activity"/>
    <property type="evidence" value="ECO:0007669"/>
    <property type="project" value="TreeGrafter"/>
</dbReference>
<dbReference type="AlphaFoldDB" id="A0A0L0S0F6"/>
<keyword evidence="5" id="KW-0496">Mitochondrion</keyword>
<evidence type="ECO:0000256" key="1">
    <source>
        <dbReference type="ARBA" id="ARBA00004273"/>
    </source>
</evidence>
<reference evidence="8 9" key="1">
    <citation type="submission" date="2009-11" db="EMBL/GenBank/DDBJ databases">
        <title>Annotation of Allomyces macrogynus ATCC 38327.</title>
        <authorList>
            <consortium name="The Broad Institute Genome Sequencing Platform"/>
            <person name="Russ C."/>
            <person name="Cuomo C."/>
            <person name="Burger G."/>
            <person name="Gray M.W."/>
            <person name="Holland P.W.H."/>
            <person name="King N."/>
            <person name="Lang F.B.F."/>
            <person name="Roger A.J."/>
            <person name="Ruiz-Trillo I."/>
            <person name="Young S.K."/>
            <person name="Zeng Q."/>
            <person name="Gargeya S."/>
            <person name="Fitzgerald M."/>
            <person name="Haas B."/>
            <person name="Abouelleil A."/>
            <person name="Alvarado L."/>
            <person name="Arachchi H.M."/>
            <person name="Berlin A."/>
            <person name="Chapman S.B."/>
            <person name="Gearin G."/>
            <person name="Goldberg J."/>
            <person name="Griggs A."/>
            <person name="Gujja S."/>
            <person name="Hansen M."/>
            <person name="Heiman D."/>
            <person name="Howarth C."/>
            <person name="Larimer J."/>
            <person name="Lui A."/>
            <person name="MacDonald P.J.P."/>
            <person name="McCowen C."/>
            <person name="Montmayeur A."/>
            <person name="Murphy C."/>
            <person name="Neiman D."/>
            <person name="Pearson M."/>
            <person name="Priest M."/>
            <person name="Roberts A."/>
            <person name="Saif S."/>
            <person name="Shea T."/>
            <person name="Sisk P."/>
            <person name="Stolte C."/>
            <person name="Sykes S."/>
            <person name="Wortman J."/>
            <person name="Nusbaum C."/>
            <person name="Birren B."/>
        </authorList>
    </citation>
    <scope>NUCLEOTIDE SEQUENCE [LARGE SCALE GENOMIC DNA]</scope>
    <source>
        <strain evidence="8 9">ATCC 38327</strain>
    </source>
</reference>
<dbReference type="SUPFAM" id="SSF46565">
    <property type="entry name" value="Chaperone J-domain"/>
    <property type="match status" value="1"/>
</dbReference>
<evidence type="ECO:0000256" key="7">
    <source>
        <dbReference type="SAM" id="SignalP"/>
    </source>
</evidence>
<feature type="signal peptide" evidence="7">
    <location>
        <begin position="1"/>
        <end position="20"/>
    </location>
</feature>
<protein>
    <recommendedName>
        <fullName evidence="10">J domain-containing protein</fullName>
    </recommendedName>
</protein>
<sequence length="122" mass="13453">MATAFVASLGLATSAIVARGAYRAYQHHGPDFLKHMKQYMGPPKTGVAGTQGAFPKGGFEPKMSRREAAMILGLREHNIQLSKLKEHHRRIMLLNHPDRGGSPYVASKVNEAKDVLEKFAQQ</sequence>
<name>A0A0L0S0F6_ALLM3</name>
<evidence type="ECO:0008006" key="10">
    <source>
        <dbReference type="Google" id="ProtNLM"/>
    </source>
</evidence>
<dbReference type="VEuPathDB" id="FungiDB:AMAG_01939"/>
<gene>
    <name evidence="8" type="ORF">AMAG_01939</name>
</gene>
<keyword evidence="9" id="KW-1185">Reference proteome</keyword>
<dbReference type="eggNOG" id="KOG0723">
    <property type="taxonomic scope" value="Eukaryota"/>
</dbReference>